<accession>A0A1I5N0C9</accession>
<name>A0A1I5N0C9_9RHOB</name>
<dbReference type="EMBL" id="FOXA01000003">
    <property type="protein sequence ID" value="SFP14796.1"/>
    <property type="molecule type" value="Genomic_DNA"/>
</dbReference>
<dbReference type="STRING" id="441119.SAMN04488047_10319"/>
<sequence length="137" mass="15901">MPTAAQRLFDTQAACFTRDRIDWMTAQYALPLAVFRGDEITVFRSREQLAQTIGYLRRQAFEAGTQRLEAQVNAVGMPRNGRSPVWVDWVHRDGAEQEIMRSRACYFCRWEDGRPAIEMVEYHDFALPEAMRKLKVG</sequence>
<dbReference type="RefSeq" id="WP_093418753.1">
    <property type="nucleotide sequence ID" value="NZ_FOXA01000003.1"/>
</dbReference>
<dbReference type="Proteomes" id="UP000199356">
    <property type="component" value="Unassembled WGS sequence"/>
</dbReference>
<organism evidence="1 2">
    <name type="scientific">Tranquillimonas alkanivorans</name>
    <dbReference type="NCBI Taxonomy" id="441119"/>
    <lineage>
        <taxon>Bacteria</taxon>
        <taxon>Pseudomonadati</taxon>
        <taxon>Pseudomonadota</taxon>
        <taxon>Alphaproteobacteria</taxon>
        <taxon>Rhodobacterales</taxon>
        <taxon>Roseobacteraceae</taxon>
        <taxon>Tranquillimonas</taxon>
    </lineage>
</organism>
<dbReference type="OrthoDB" id="7855130at2"/>
<evidence type="ECO:0008006" key="3">
    <source>
        <dbReference type="Google" id="ProtNLM"/>
    </source>
</evidence>
<reference evidence="1 2" key="1">
    <citation type="submission" date="2016-10" db="EMBL/GenBank/DDBJ databases">
        <authorList>
            <person name="de Groot N.N."/>
        </authorList>
    </citation>
    <scope>NUCLEOTIDE SEQUENCE [LARGE SCALE GENOMIC DNA]</scope>
    <source>
        <strain evidence="1 2">DSM 19547</strain>
    </source>
</reference>
<proteinExistence type="predicted"/>
<keyword evidence="2" id="KW-1185">Reference proteome</keyword>
<evidence type="ECO:0000313" key="1">
    <source>
        <dbReference type="EMBL" id="SFP14796.1"/>
    </source>
</evidence>
<evidence type="ECO:0000313" key="2">
    <source>
        <dbReference type="Proteomes" id="UP000199356"/>
    </source>
</evidence>
<protein>
    <recommendedName>
        <fullName evidence="3">SnoaL-like domain-containing protein</fullName>
    </recommendedName>
</protein>
<dbReference type="AlphaFoldDB" id="A0A1I5N0C9"/>
<gene>
    <name evidence="1" type="ORF">SAMN04488047_10319</name>
</gene>